<proteinExistence type="predicted"/>
<dbReference type="AlphaFoldDB" id="A0A918NQZ4"/>
<evidence type="ECO:0000313" key="7">
    <source>
        <dbReference type="EMBL" id="GGX87899.1"/>
    </source>
</evidence>
<comment type="subcellular location">
    <subcellularLocation>
        <location evidence="1">Membrane</location>
        <topology evidence="1">Multi-pass membrane protein</topology>
    </subcellularLocation>
</comment>
<keyword evidence="4 5" id="KW-0472">Membrane</keyword>
<keyword evidence="3 5" id="KW-1133">Transmembrane helix</keyword>
<reference evidence="7" key="2">
    <citation type="submission" date="2020-09" db="EMBL/GenBank/DDBJ databases">
        <authorList>
            <person name="Sun Q."/>
            <person name="Ohkuma M."/>
        </authorList>
    </citation>
    <scope>NUCLEOTIDE SEQUENCE</scope>
    <source>
        <strain evidence="7">JCM 4790</strain>
    </source>
</reference>
<dbReference type="EMBL" id="BMVU01000025">
    <property type="protein sequence ID" value="GGX87899.1"/>
    <property type="molecule type" value="Genomic_DNA"/>
</dbReference>
<evidence type="ECO:0000256" key="1">
    <source>
        <dbReference type="ARBA" id="ARBA00004141"/>
    </source>
</evidence>
<dbReference type="GO" id="GO:0016020">
    <property type="term" value="C:membrane"/>
    <property type="evidence" value="ECO:0007669"/>
    <property type="project" value="UniProtKB-SubCell"/>
</dbReference>
<organism evidence="7 8">
    <name type="scientific">Streptomyces minutiscleroticus</name>
    <dbReference type="NCBI Taxonomy" id="68238"/>
    <lineage>
        <taxon>Bacteria</taxon>
        <taxon>Bacillati</taxon>
        <taxon>Actinomycetota</taxon>
        <taxon>Actinomycetes</taxon>
        <taxon>Kitasatosporales</taxon>
        <taxon>Streptomycetaceae</taxon>
        <taxon>Streptomyces</taxon>
    </lineage>
</organism>
<name>A0A918NQZ4_9ACTN</name>
<feature type="transmembrane region" description="Helical" evidence="5">
    <location>
        <begin position="60"/>
        <end position="82"/>
    </location>
</feature>
<feature type="transmembrane region" description="Helical" evidence="5">
    <location>
        <begin position="94"/>
        <end position="116"/>
    </location>
</feature>
<gene>
    <name evidence="7" type="ORF">GCM10010358_47430</name>
</gene>
<evidence type="ECO:0000256" key="3">
    <source>
        <dbReference type="ARBA" id="ARBA00022989"/>
    </source>
</evidence>
<keyword evidence="8" id="KW-1185">Reference proteome</keyword>
<evidence type="ECO:0000256" key="5">
    <source>
        <dbReference type="SAM" id="Phobius"/>
    </source>
</evidence>
<evidence type="ECO:0000313" key="8">
    <source>
        <dbReference type="Proteomes" id="UP000619244"/>
    </source>
</evidence>
<feature type="domain" description="Integral membrane bound transporter" evidence="6">
    <location>
        <begin position="62"/>
        <end position="183"/>
    </location>
</feature>
<dbReference type="Proteomes" id="UP000619244">
    <property type="component" value="Unassembled WGS sequence"/>
</dbReference>
<evidence type="ECO:0000256" key="4">
    <source>
        <dbReference type="ARBA" id="ARBA00023136"/>
    </source>
</evidence>
<feature type="transmembrane region" description="Helical" evidence="5">
    <location>
        <begin position="170"/>
        <end position="192"/>
    </location>
</feature>
<protein>
    <recommendedName>
        <fullName evidence="6">Integral membrane bound transporter domain-containing protein</fullName>
    </recommendedName>
</protein>
<dbReference type="InterPro" id="IPR049453">
    <property type="entry name" value="Memb_transporter_dom"/>
</dbReference>
<evidence type="ECO:0000256" key="2">
    <source>
        <dbReference type="ARBA" id="ARBA00022692"/>
    </source>
</evidence>
<reference evidence="7" key="1">
    <citation type="journal article" date="2014" name="Int. J. Syst. Evol. Microbiol.">
        <title>Complete genome sequence of Corynebacterium casei LMG S-19264T (=DSM 44701T), isolated from a smear-ripened cheese.</title>
        <authorList>
            <consortium name="US DOE Joint Genome Institute (JGI-PGF)"/>
            <person name="Walter F."/>
            <person name="Albersmeier A."/>
            <person name="Kalinowski J."/>
            <person name="Ruckert C."/>
        </authorList>
    </citation>
    <scope>NUCLEOTIDE SEQUENCE</scope>
    <source>
        <strain evidence="7">JCM 4790</strain>
    </source>
</reference>
<evidence type="ECO:0000259" key="6">
    <source>
        <dbReference type="Pfam" id="PF13515"/>
    </source>
</evidence>
<dbReference type="Pfam" id="PF13515">
    <property type="entry name" value="FUSC_2"/>
    <property type="match status" value="1"/>
</dbReference>
<keyword evidence="2 5" id="KW-0812">Transmembrane</keyword>
<comment type="caution">
    <text evidence="7">The sequence shown here is derived from an EMBL/GenBank/DDBJ whole genome shotgun (WGS) entry which is preliminary data.</text>
</comment>
<feature type="transmembrane region" description="Helical" evidence="5">
    <location>
        <begin position="146"/>
        <end position="164"/>
    </location>
</feature>
<accession>A0A918NQZ4</accession>
<sequence length="411" mass="45220">MVNEDTRAQRNTGRERLRNAWYTLRREPAAIWYSVRRSVTDAGPERETAVQSLKAAGAALLAWAVAGVWWDAPMALLAPWTAMFMVQSTVYRSLLSAVQQFAVVVIGTLLAAGAAMLTHGTMAAMALALPLTMLLGNYARFGTQGLNAPTAALFVLAYGSYSGFDIVHRFLETLLGAVIGVCVNAFVLPPVYTRSVRRLRTRLPAACAELLHEVADEVREPYDRERARGWYDRAERLTDMITDLRSSRRWSDESRRLNPGLGLRRALPTPPSADWDMTWDRMTEHIRTTMRSLGEPVRRDIELPAPVPRTLSALLRRAGDVCALDDRSREPQDERDADERARARERACAAAMSAHRRLTTVLADPAYAAVPALAGISADTRLLLEDVAEVAGWSDSESVATTSAAGTGEDA</sequence>